<dbReference type="Gene3D" id="1.25.40.90">
    <property type="match status" value="1"/>
</dbReference>
<sequence>MALSWKEGEAEIKDALAQIATPKGTSATRVKAASAVCMRLIKDYKRVVHAIETMMWKSEHPLGFLFVIDAVIRQSQAKYGVEKDVFAARFSKHLSHTLSAVKHLAPDAKDQAHRIVHDWATRRVYSRDDISKAGGAEFLATPPPPPTTSTSAAPPLNSDAEKEKLAMLLDNIKRMKQQREEKNHDSKAPSGSPHATSSSYASAPPAQSSYSSYAPQSHTSSSSNGPRYGHPSSPRRDSNSRGRSRSRSPRRTRMRSRSRSPPRDSSRRRPDPVQPPPQQQSFYAESSSYRQSSPSFNQGPPRASFGQGASSSSSFQQGPPSSSYSQGPPSSGYTQGPPSSNFNQGPPSSSFNQGPPSSSFSQGPPSSSYNQGPPSSGFNQGQPPSSGFNQGPSSSSGFNQGPPPFRQGTPSSAPHQGPSSSSPFNQGGSSFGQPSFGGGGGGFTKGVCFDYAQGRCFRGAGCRFAHDGPTQQPGEPGARPPRPQLKTRLCMNFPSGNCRYGDRCTFAHGEAQLGTAVETSSMPPRSSPHAPSTYGPPPTKPVEYPLYTSNNTSIGAPNTSSSLVQSPAPSGSPKRVRQSRWGAKPAVIETPPAPVPVPVAVVAPVKHFEEEEPAPAPEFTLEYDDDE</sequence>
<dbReference type="FunFam" id="4.10.1000.10:FF:000003">
    <property type="entry name" value="Zinc finger CCCH domain-containing protein"/>
    <property type="match status" value="1"/>
</dbReference>
<dbReference type="RefSeq" id="XP_012209722.1">
    <property type="nucleotide sequence ID" value="XM_012354332.1"/>
</dbReference>
<feature type="domain" description="C3H1-type" evidence="6">
    <location>
        <begin position="442"/>
        <end position="469"/>
    </location>
</feature>
<feature type="region of interest" description="Disordered" evidence="5">
    <location>
        <begin position="608"/>
        <end position="627"/>
    </location>
</feature>
<feature type="compositionally biased region" description="Polar residues" evidence="5">
    <location>
        <begin position="369"/>
        <end position="379"/>
    </location>
</feature>
<dbReference type="InterPro" id="IPR008942">
    <property type="entry name" value="ENTH_VHS"/>
</dbReference>
<feature type="compositionally biased region" description="Basic and acidic residues" evidence="5">
    <location>
        <begin position="261"/>
        <end position="271"/>
    </location>
</feature>
<dbReference type="OrthoDB" id="79367at2759"/>
<dbReference type="PROSITE" id="PS50103">
    <property type="entry name" value="ZF_C3H1"/>
    <property type="match status" value="2"/>
</dbReference>
<feature type="compositionally biased region" description="Low complexity" evidence="5">
    <location>
        <begin position="380"/>
        <end position="400"/>
    </location>
</feature>
<dbReference type="SUPFAM" id="SSF48464">
    <property type="entry name" value="ENTH/VHS domain"/>
    <property type="match status" value="1"/>
</dbReference>
<proteinExistence type="predicted"/>
<feature type="region of interest" description="Disordered" evidence="5">
    <location>
        <begin position="176"/>
        <end position="437"/>
    </location>
</feature>
<feature type="compositionally biased region" description="Polar residues" evidence="5">
    <location>
        <begin position="547"/>
        <end position="569"/>
    </location>
</feature>
<dbReference type="Pfam" id="PF00642">
    <property type="entry name" value="zf-CCCH"/>
    <property type="match status" value="1"/>
</dbReference>
<evidence type="ECO:0000256" key="3">
    <source>
        <dbReference type="ARBA" id="ARBA00022833"/>
    </source>
</evidence>
<evidence type="ECO:0000259" key="6">
    <source>
        <dbReference type="PROSITE" id="PS50103"/>
    </source>
</evidence>
<dbReference type="GO" id="GO:0010468">
    <property type="term" value="P:regulation of gene expression"/>
    <property type="evidence" value="ECO:0007669"/>
    <property type="project" value="UniProtKB-ARBA"/>
</dbReference>
<evidence type="ECO:0000256" key="2">
    <source>
        <dbReference type="ARBA" id="ARBA00022771"/>
    </source>
</evidence>
<feature type="zinc finger region" description="C3H1-type" evidence="4">
    <location>
        <begin position="442"/>
        <end position="469"/>
    </location>
</feature>
<feature type="compositionally biased region" description="Basic residues" evidence="5">
    <location>
        <begin position="242"/>
        <end position="260"/>
    </location>
</feature>
<dbReference type="EMBL" id="KK583344">
    <property type="protein sequence ID" value="KDO19574.1"/>
    <property type="molecule type" value="Genomic_DNA"/>
</dbReference>
<feature type="compositionally biased region" description="Low complexity" evidence="5">
    <location>
        <begin position="344"/>
        <end position="368"/>
    </location>
</feature>
<feature type="region of interest" description="Disordered" evidence="5">
    <location>
        <begin position="516"/>
        <end position="596"/>
    </location>
</feature>
<keyword evidence="8" id="KW-1185">Reference proteome</keyword>
<protein>
    <recommendedName>
        <fullName evidence="6">C3H1-type domain-containing protein</fullName>
    </recommendedName>
</protein>
<dbReference type="Pfam" id="PF04818">
    <property type="entry name" value="CID"/>
    <property type="match status" value="1"/>
</dbReference>
<keyword evidence="2 4" id="KW-0863">Zinc-finger</keyword>
<dbReference type="SMART" id="SM00356">
    <property type="entry name" value="ZnF_C3H1"/>
    <property type="match status" value="2"/>
</dbReference>
<dbReference type="KEGG" id="spar:SPRG_15155"/>
<feature type="domain" description="C3H1-type" evidence="6">
    <location>
        <begin position="484"/>
        <end position="511"/>
    </location>
</feature>
<dbReference type="Proteomes" id="UP000030745">
    <property type="component" value="Unassembled WGS sequence"/>
</dbReference>
<evidence type="ECO:0000256" key="1">
    <source>
        <dbReference type="ARBA" id="ARBA00022723"/>
    </source>
</evidence>
<dbReference type="VEuPathDB" id="FungiDB:SPRG_15155"/>
<dbReference type="SMART" id="SM00582">
    <property type="entry name" value="RPR"/>
    <property type="match status" value="1"/>
</dbReference>
<dbReference type="AlphaFoldDB" id="A0A067BM66"/>
<dbReference type="SUPFAM" id="SSF90229">
    <property type="entry name" value="CCCH zinc finger"/>
    <property type="match status" value="1"/>
</dbReference>
<name>A0A067BM66_SAPPC</name>
<feature type="compositionally biased region" description="Low complexity" evidence="5">
    <location>
        <begin position="303"/>
        <end position="333"/>
    </location>
</feature>
<feature type="region of interest" description="Disordered" evidence="5">
    <location>
        <begin position="135"/>
        <end position="157"/>
    </location>
</feature>
<feature type="region of interest" description="Disordered" evidence="5">
    <location>
        <begin position="467"/>
        <end position="488"/>
    </location>
</feature>
<keyword evidence="3 4" id="KW-0862">Zinc</keyword>
<dbReference type="InterPro" id="IPR036855">
    <property type="entry name" value="Znf_CCCH_sf"/>
</dbReference>
<feature type="compositionally biased region" description="Low complexity" evidence="5">
    <location>
        <begin position="188"/>
        <end position="223"/>
    </location>
</feature>
<feature type="zinc finger region" description="C3H1-type" evidence="4">
    <location>
        <begin position="484"/>
        <end position="511"/>
    </location>
</feature>
<feature type="compositionally biased region" description="Polar residues" evidence="5">
    <location>
        <begin position="282"/>
        <end position="298"/>
    </location>
</feature>
<evidence type="ECO:0000256" key="4">
    <source>
        <dbReference type="PROSITE-ProRule" id="PRU00723"/>
    </source>
</evidence>
<evidence type="ECO:0000256" key="5">
    <source>
        <dbReference type="SAM" id="MobiDB-lite"/>
    </source>
</evidence>
<feature type="compositionally biased region" description="Polar residues" evidence="5">
    <location>
        <begin position="334"/>
        <end position="343"/>
    </location>
</feature>
<feature type="compositionally biased region" description="Basic and acidic residues" evidence="5">
    <location>
        <begin position="176"/>
        <end position="187"/>
    </location>
</feature>
<organism evidence="7 8">
    <name type="scientific">Saprolegnia parasitica (strain CBS 223.65)</name>
    <dbReference type="NCBI Taxonomy" id="695850"/>
    <lineage>
        <taxon>Eukaryota</taxon>
        <taxon>Sar</taxon>
        <taxon>Stramenopiles</taxon>
        <taxon>Oomycota</taxon>
        <taxon>Saprolegniomycetes</taxon>
        <taxon>Saprolegniales</taxon>
        <taxon>Saprolegniaceae</taxon>
        <taxon>Saprolegnia</taxon>
    </lineage>
</organism>
<dbReference type="InterPro" id="IPR000571">
    <property type="entry name" value="Znf_CCCH"/>
</dbReference>
<dbReference type="STRING" id="695850.A0A067BM66"/>
<evidence type="ECO:0000313" key="7">
    <source>
        <dbReference type="EMBL" id="KDO19574.1"/>
    </source>
</evidence>
<evidence type="ECO:0000313" key="8">
    <source>
        <dbReference type="Proteomes" id="UP000030745"/>
    </source>
</evidence>
<dbReference type="OMA" id="SRWGPPK"/>
<gene>
    <name evidence="7" type="ORF">SPRG_15155</name>
</gene>
<accession>A0A067BM66</accession>
<dbReference type="GO" id="GO:0051252">
    <property type="term" value="P:regulation of RNA metabolic process"/>
    <property type="evidence" value="ECO:0007669"/>
    <property type="project" value="UniProtKB-ARBA"/>
</dbReference>
<dbReference type="InterPro" id="IPR006569">
    <property type="entry name" value="CID_dom"/>
</dbReference>
<feature type="compositionally biased region" description="Low complexity" evidence="5">
    <location>
        <begin position="410"/>
        <end position="434"/>
    </location>
</feature>
<dbReference type="GO" id="GO:0008270">
    <property type="term" value="F:zinc ion binding"/>
    <property type="evidence" value="ECO:0007669"/>
    <property type="project" value="UniProtKB-KW"/>
</dbReference>
<keyword evidence="1 4" id="KW-0479">Metal-binding</keyword>
<dbReference type="Gene3D" id="3.30.1370.210">
    <property type="match status" value="1"/>
</dbReference>
<reference evidence="7 8" key="1">
    <citation type="journal article" date="2013" name="PLoS Genet.">
        <title>Distinctive expansion of potential virulence genes in the genome of the oomycete fish pathogen Saprolegnia parasitica.</title>
        <authorList>
            <person name="Jiang R.H."/>
            <person name="de Bruijn I."/>
            <person name="Haas B.J."/>
            <person name="Belmonte R."/>
            <person name="Lobach L."/>
            <person name="Christie J."/>
            <person name="van den Ackerveken G."/>
            <person name="Bottin A."/>
            <person name="Bulone V."/>
            <person name="Diaz-Moreno S.M."/>
            <person name="Dumas B."/>
            <person name="Fan L."/>
            <person name="Gaulin E."/>
            <person name="Govers F."/>
            <person name="Grenville-Briggs L.J."/>
            <person name="Horner N.R."/>
            <person name="Levin J.Z."/>
            <person name="Mammella M."/>
            <person name="Meijer H.J."/>
            <person name="Morris P."/>
            <person name="Nusbaum C."/>
            <person name="Oome S."/>
            <person name="Phillips A.J."/>
            <person name="van Rooyen D."/>
            <person name="Rzeszutek E."/>
            <person name="Saraiva M."/>
            <person name="Secombes C.J."/>
            <person name="Seidl M.F."/>
            <person name="Snel B."/>
            <person name="Stassen J.H."/>
            <person name="Sykes S."/>
            <person name="Tripathy S."/>
            <person name="van den Berg H."/>
            <person name="Vega-Arreguin J.C."/>
            <person name="Wawra S."/>
            <person name="Young S.K."/>
            <person name="Zeng Q."/>
            <person name="Dieguez-Uribeondo J."/>
            <person name="Russ C."/>
            <person name="Tyler B.M."/>
            <person name="van West P."/>
        </authorList>
    </citation>
    <scope>NUCLEOTIDE SEQUENCE [LARGE SCALE GENOMIC DNA]</scope>
    <source>
        <strain evidence="7 8">CBS 223.65</strain>
    </source>
</reference>
<dbReference type="GeneID" id="24136916"/>